<reference evidence="2 3" key="1">
    <citation type="submission" date="2017-04" db="EMBL/GenBank/DDBJ databases">
        <authorList>
            <person name="Afonso C.L."/>
            <person name="Miller P.J."/>
            <person name="Scott M.A."/>
            <person name="Spackman E."/>
            <person name="Goraichik I."/>
            <person name="Dimitrov K.M."/>
            <person name="Suarez D.L."/>
            <person name="Swayne D.E."/>
        </authorList>
    </citation>
    <scope>NUCLEOTIDE SEQUENCE [LARGE SCALE GENOMIC DNA]</scope>
    <source>
        <strain evidence="2 3">USBA 355</strain>
    </source>
</reference>
<dbReference type="AlphaFoldDB" id="A0A1Y6BE38"/>
<organism evidence="2 3">
    <name type="scientific">Tistlia consotensis USBA 355</name>
    <dbReference type="NCBI Taxonomy" id="560819"/>
    <lineage>
        <taxon>Bacteria</taxon>
        <taxon>Pseudomonadati</taxon>
        <taxon>Pseudomonadota</taxon>
        <taxon>Alphaproteobacteria</taxon>
        <taxon>Rhodospirillales</taxon>
        <taxon>Rhodovibrionaceae</taxon>
        <taxon>Tistlia</taxon>
    </lineage>
</organism>
<keyword evidence="3" id="KW-1185">Reference proteome</keyword>
<sequence length="164" mass="17517">MTVPGTSIRSGKAGRRVRRPGTEAPAPLPAGPERRAAALACYRRASRPASPIALMAAAVEQAGFHLRAAGRARREGLYLREQDERTAAKWALLTLRSAVSPQGAPGLSRELFGFYTALLEGLQGTPRQERARYYEAATERLATLAAQWRQVAPAGGPGPATGRT</sequence>
<gene>
    <name evidence="2" type="ORF">SAMN05428998_10226</name>
</gene>
<proteinExistence type="predicted"/>
<name>A0A1Y6BE38_9PROT</name>
<feature type="region of interest" description="Disordered" evidence="1">
    <location>
        <begin position="1"/>
        <end position="31"/>
    </location>
</feature>
<dbReference type="Proteomes" id="UP000192917">
    <property type="component" value="Unassembled WGS sequence"/>
</dbReference>
<protein>
    <recommendedName>
        <fullName evidence="4">Flagellar protein FliS</fullName>
    </recommendedName>
</protein>
<evidence type="ECO:0008006" key="4">
    <source>
        <dbReference type="Google" id="ProtNLM"/>
    </source>
</evidence>
<dbReference type="RefSeq" id="WP_159460084.1">
    <property type="nucleotide sequence ID" value="NZ_FWZX01000002.1"/>
</dbReference>
<evidence type="ECO:0000256" key="1">
    <source>
        <dbReference type="SAM" id="MobiDB-lite"/>
    </source>
</evidence>
<evidence type="ECO:0000313" key="3">
    <source>
        <dbReference type="Proteomes" id="UP000192917"/>
    </source>
</evidence>
<accession>A0A1Y6BE38</accession>
<dbReference type="STRING" id="560819.SAMN05428998_10226"/>
<evidence type="ECO:0000313" key="2">
    <source>
        <dbReference type="EMBL" id="SME96856.1"/>
    </source>
</evidence>
<dbReference type="EMBL" id="FWZX01000002">
    <property type="protein sequence ID" value="SME96856.1"/>
    <property type="molecule type" value="Genomic_DNA"/>
</dbReference>